<dbReference type="OrthoDB" id="3789824at2759"/>
<organism evidence="2 3">
    <name type="scientific">Trematosphaeria pertusa</name>
    <dbReference type="NCBI Taxonomy" id="390896"/>
    <lineage>
        <taxon>Eukaryota</taxon>
        <taxon>Fungi</taxon>
        <taxon>Dikarya</taxon>
        <taxon>Ascomycota</taxon>
        <taxon>Pezizomycotina</taxon>
        <taxon>Dothideomycetes</taxon>
        <taxon>Pleosporomycetidae</taxon>
        <taxon>Pleosporales</taxon>
        <taxon>Massarineae</taxon>
        <taxon>Trematosphaeriaceae</taxon>
        <taxon>Trematosphaeria</taxon>
    </lineage>
</organism>
<reference evidence="2" key="1">
    <citation type="journal article" date="2020" name="Stud. Mycol.">
        <title>101 Dothideomycetes genomes: a test case for predicting lifestyles and emergence of pathogens.</title>
        <authorList>
            <person name="Haridas S."/>
            <person name="Albert R."/>
            <person name="Binder M."/>
            <person name="Bloem J."/>
            <person name="Labutti K."/>
            <person name="Salamov A."/>
            <person name="Andreopoulos B."/>
            <person name="Baker S."/>
            <person name="Barry K."/>
            <person name="Bills G."/>
            <person name="Bluhm B."/>
            <person name="Cannon C."/>
            <person name="Castanera R."/>
            <person name="Culley D."/>
            <person name="Daum C."/>
            <person name="Ezra D."/>
            <person name="Gonzalez J."/>
            <person name="Henrissat B."/>
            <person name="Kuo A."/>
            <person name="Liang C."/>
            <person name="Lipzen A."/>
            <person name="Lutzoni F."/>
            <person name="Magnuson J."/>
            <person name="Mondo S."/>
            <person name="Nolan M."/>
            <person name="Ohm R."/>
            <person name="Pangilinan J."/>
            <person name="Park H.-J."/>
            <person name="Ramirez L."/>
            <person name="Alfaro M."/>
            <person name="Sun H."/>
            <person name="Tritt A."/>
            <person name="Yoshinaga Y."/>
            <person name="Zwiers L.-H."/>
            <person name="Turgeon B."/>
            <person name="Goodwin S."/>
            <person name="Spatafora J."/>
            <person name="Crous P."/>
            <person name="Grigoriev I."/>
        </authorList>
    </citation>
    <scope>NUCLEOTIDE SEQUENCE</scope>
    <source>
        <strain evidence="2">CBS 122368</strain>
    </source>
</reference>
<feature type="domain" description="Heterokaryon incompatibility" evidence="1">
    <location>
        <begin position="228"/>
        <end position="380"/>
    </location>
</feature>
<keyword evidence="3" id="KW-1185">Reference proteome</keyword>
<protein>
    <submittedName>
        <fullName evidence="2">HET-domain-containing protein</fullName>
    </submittedName>
</protein>
<dbReference type="Pfam" id="PF06985">
    <property type="entry name" value="HET"/>
    <property type="match status" value="1"/>
</dbReference>
<dbReference type="InterPro" id="IPR010730">
    <property type="entry name" value="HET"/>
</dbReference>
<evidence type="ECO:0000313" key="3">
    <source>
        <dbReference type="Proteomes" id="UP000800094"/>
    </source>
</evidence>
<dbReference type="PANTHER" id="PTHR33112:SF16">
    <property type="entry name" value="HETEROKARYON INCOMPATIBILITY DOMAIN-CONTAINING PROTEIN"/>
    <property type="match status" value="1"/>
</dbReference>
<dbReference type="PANTHER" id="PTHR33112">
    <property type="entry name" value="DOMAIN PROTEIN, PUTATIVE-RELATED"/>
    <property type="match status" value="1"/>
</dbReference>
<dbReference type="AlphaFoldDB" id="A0A6A6IUA3"/>
<proteinExistence type="predicted"/>
<sequence>MESNISRRRLCAFCCGINLEDLKSIDGYMHQPTCEALITSADTCELCDLIRILFKRCIYDRRLASSPIRNIDDARYLGPVRLFAASRELDFEKGGFQRRERSSVGDNLLSQRVAVTLGTDDTDLHYGPEFPTLLMFTDPDSFAESKGVVGLSASARGIQDDHLCNANISRIRSWTTECEGAHLSCNTRLPGLNIGDKVAPGRLIDTGLPGHPEIRLIPTNGLSARTKYVALSYCWGKHHTGERTTNRTVGRMMEGIAIAELSQTIQDAVKVVRELRIQYLWIDALCIIQEDKADWIHESKKMGQIYANAFLTIAATSASEAAQGFLVHSNRSGIPINFKLHKNSTVEGKIFFRECTSLFSSFREDVEDSPLLRRAWVKQERILSRRTVDFSSKQIYWTCRTIRHSEDGRNDSDDAMEAAALLRTLTALAISPRMDWVFFRAWADLVQTYSTLELTHESDRLPALDGIANISKQVVPGRYLSGIWEANLSQGLLWEAAEHPAKPSPEVCVSSWSWASVFGPVLAGGHDPVASQVQLLSTTFDKRGRQILHLRGRVHQCAVDIEERPPSPPCRSDRKLKDPRTEVPSYSFKLKAAVGPRPPGARFENTSKFDGVRGVGLEFYVLGLQRSTYARLDWHTGLLLRRLDRSSGEYFYERVGRVWLLDPFWYAVGESCLSLI</sequence>
<evidence type="ECO:0000259" key="1">
    <source>
        <dbReference type="Pfam" id="PF06985"/>
    </source>
</evidence>
<dbReference type="Proteomes" id="UP000800094">
    <property type="component" value="Unassembled WGS sequence"/>
</dbReference>
<evidence type="ECO:0000313" key="2">
    <source>
        <dbReference type="EMBL" id="KAF2253492.1"/>
    </source>
</evidence>
<name>A0A6A6IUA3_9PLEO</name>
<dbReference type="EMBL" id="ML987191">
    <property type="protein sequence ID" value="KAF2253492.1"/>
    <property type="molecule type" value="Genomic_DNA"/>
</dbReference>
<dbReference type="RefSeq" id="XP_033688496.1">
    <property type="nucleotide sequence ID" value="XM_033828181.1"/>
</dbReference>
<dbReference type="GeneID" id="54581511"/>
<accession>A0A6A6IUA3</accession>
<gene>
    <name evidence="2" type="ORF">BU26DRAFT_515845</name>
</gene>